<keyword evidence="2" id="KW-0560">Oxidoreductase</keyword>
<dbReference type="AlphaFoldDB" id="A0A5C6MD33"/>
<dbReference type="FunFam" id="3.40.50.720:FF:000173">
    <property type="entry name" value="3-oxoacyl-[acyl-carrier protein] reductase"/>
    <property type="match status" value="1"/>
</dbReference>
<dbReference type="InterPro" id="IPR050259">
    <property type="entry name" value="SDR"/>
</dbReference>
<dbReference type="PANTHER" id="PTHR42879:SF2">
    <property type="entry name" value="3-OXOACYL-[ACYL-CARRIER-PROTEIN] REDUCTASE FABG"/>
    <property type="match status" value="1"/>
</dbReference>
<dbReference type="PRINTS" id="PR00080">
    <property type="entry name" value="SDRFAMILY"/>
</dbReference>
<dbReference type="Proteomes" id="UP000321083">
    <property type="component" value="Unassembled WGS sequence"/>
</dbReference>
<dbReference type="PROSITE" id="PS00061">
    <property type="entry name" value="ADH_SHORT"/>
    <property type="match status" value="1"/>
</dbReference>
<reference evidence="4 5" key="2">
    <citation type="submission" date="2019-08" db="EMBL/GenBank/DDBJ databases">
        <authorList>
            <person name="Henke P."/>
        </authorList>
    </citation>
    <scope>NUCLEOTIDE SEQUENCE [LARGE SCALE GENOMIC DNA]</scope>
    <source>
        <strain evidence="4">Phe10_nw2017</strain>
    </source>
</reference>
<feature type="non-terminal residue" evidence="4">
    <location>
        <position position="1"/>
    </location>
</feature>
<dbReference type="NCBIfam" id="NF009466">
    <property type="entry name" value="PRK12826.1-2"/>
    <property type="match status" value="1"/>
</dbReference>
<sequence length="250" mass="26507">CGVMHLGRMSQSGDPRQQGLGQATAVLLHQAGASVVVNYLDDPDGIGRSKAEHTVAPFGSRGLAVAADVRSRADLQSLMQQIQDRFGALDLLINNAAILRDRSLKNLSDEDWDAVMETNLSAVFRVCQTALPLLRDGGRIVNLASISAVIGFFGQANYAAAKSGIIGLTKVLSRELAGRGINVNAVAPGVVLTEMGQSIPESARAQMLTQIPLKRFGEPSEIASAILFLCSPLSSYITGQTLHVNGGWWA</sequence>
<dbReference type="SUPFAM" id="SSF51735">
    <property type="entry name" value="NAD(P)-binding Rossmann-fold domains"/>
    <property type="match status" value="1"/>
</dbReference>
<protein>
    <submittedName>
        <fullName evidence="4">Beta-ketoacyl-ACP reductase</fullName>
    </submittedName>
</protein>
<reference evidence="4 5" key="1">
    <citation type="submission" date="2019-08" db="EMBL/GenBank/DDBJ databases">
        <title>100 year-old enigma solved: identification of Planctomyces bekefii, the type genus and species of the phylum Planctomycetes.</title>
        <authorList>
            <person name="Svetlana D.N."/>
            <person name="Overmann J."/>
        </authorList>
    </citation>
    <scope>NUCLEOTIDE SEQUENCE [LARGE SCALE GENOMIC DNA]</scope>
    <source>
        <strain evidence="4">Phe10_nw2017</strain>
    </source>
</reference>
<proteinExistence type="inferred from homology"/>
<dbReference type="SMART" id="SM00822">
    <property type="entry name" value="PKS_KR"/>
    <property type="match status" value="1"/>
</dbReference>
<organism evidence="4 5">
    <name type="scientific">Planctomyces bekefii</name>
    <dbReference type="NCBI Taxonomy" id="1653850"/>
    <lineage>
        <taxon>Bacteria</taxon>
        <taxon>Pseudomonadati</taxon>
        <taxon>Planctomycetota</taxon>
        <taxon>Planctomycetia</taxon>
        <taxon>Planctomycetales</taxon>
        <taxon>Planctomycetaceae</taxon>
        <taxon>Planctomyces</taxon>
    </lineage>
</organism>
<dbReference type="GO" id="GO:0016491">
    <property type="term" value="F:oxidoreductase activity"/>
    <property type="evidence" value="ECO:0007669"/>
    <property type="project" value="UniProtKB-KW"/>
</dbReference>
<dbReference type="GO" id="GO:0032787">
    <property type="term" value="P:monocarboxylic acid metabolic process"/>
    <property type="evidence" value="ECO:0007669"/>
    <property type="project" value="UniProtKB-ARBA"/>
</dbReference>
<evidence type="ECO:0000256" key="1">
    <source>
        <dbReference type="ARBA" id="ARBA00006484"/>
    </source>
</evidence>
<evidence type="ECO:0000313" key="5">
    <source>
        <dbReference type="Proteomes" id="UP000321083"/>
    </source>
</evidence>
<name>A0A5C6MD33_9PLAN</name>
<dbReference type="Pfam" id="PF13561">
    <property type="entry name" value="adh_short_C2"/>
    <property type="match status" value="1"/>
</dbReference>
<evidence type="ECO:0000259" key="3">
    <source>
        <dbReference type="SMART" id="SM00822"/>
    </source>
</evidence>
<dbReference type="InterPro" id="IPR002347">
    <property type="entry name" value="SDR_fam"/>
</dbReference>
<evidence type="ECO:0000313" key="4">
    <source>
        <dbReference type="EMBL" id="TWW12281.1"/>
    </source>
</evidence>
<dbReference type="InterPro" id="IPR020904">
    <property type="entry name" value="Sc_DH/Rdtase_CS"/>
</dbReference>
<comment type="caution">
    <text evidence="4">The sequence shown here is derived from an EMBL/GenBank/DDBJ whole genome shotgun (WGS) entry which is preliminary data.</text>
</comment>
<dbReference type="InterPro" id="IPR036291">
    <property type="entry name" value="NAD(P)-bd_dom_sf"/>
</dbReference>
<gene>
    <name evidence="4" type="ORF">E3A20_02350</name>
</gene>
<dbReference type="EMBL" id="SRHE01000022">
    <property type="protein sequence ID" value="TWW12281.1"/>
    <property type="molecule type" value="Genomic_DNA"/>
</dbReference>
<dbReference type="PANTHER" id="PTHR42879">
    <property type="entry name" value="3-OXOACYL-(ACYL-CARRIER-PROTEIN) REDUCTASE"/>
    <property type="match status" value="1"/>
</dbReference>
<dbReference type="InterPro" id="IPR057326">
    <property type="entry name" value="KR_dom"/>
</dbReference>
<dbReference type="PRINTS" id="PR00081">
    <property type="entry name" value="GDHRDH"/>
</dbReference>
<dbReference type="Gene3D" id="3.40.50.720">
    <property type="entry name" value="NAD(P)-binding Rossmann-like Domain"/>
    <property type="match status" value="1"/>
</dbReference>
<evidence type="ECO:0000256" key="2">
    <source>
        <dbReference type="ARBA" id="ARBA00023002"/>
    </source>
</evidence>
<accession>A0A5C6MD33</accession>
<comment type="similarity">
    <text evidence="1">Belongs to the short-chain dehydrogenases/reductases (SDR) family.</text>
</comment>
<keyword evidence="5" id="KW-1185">Reference proteome</keyword>
<feature type="domain" description="Ketoreductase" evidence="3">
    <location>
        <begin position="16"/>
        <end position="189"/>
    </location>
</feature>